<evidence type="ECO:0000256" key="1">
    <source>
        <dbReference type="SAM" id="SignalP"/>
    </source>
</evidence>
<keyword evidence="1" id="KW-0732">Signal</keyword>
<sequence length="108" mass="12089">MAISGRELATRKLIRMVAIVSTVLCAAAIVPPVAAGELTCKEKAKLYLLGENGFDYRCCEGIDADWDRAIVKEIIARRKDDDDWKWQIGARNAWICKLCGYYCSADFP</sequence>
<dbReference type="AlphaFoldDB" id="A0AAV2G1H4"/>
<reference evidence="2 3" key="1">
    <citation type="submission" date="2024-04" db="EMBL/GenBank/DDBJ databases">
        <authorList>
            <person name="Fracassetti M."/>
        </authorList>
    </citation>
    <scope>NUCLEOTIDE SEQUENCE [LARGE SCALE GENOMIC DNA]</scope>
</reference>
<name>A0AAV2G1H4_9ROSI</name>
<feature type="signal peptide" evidence="1">
    <location>
        <begin position="1"/>
        <end position="35"/>
    </location>
</feature>
<dbReference type="Proteomes" id="UP001497516">
    <property type="component" value="Chromosome 7"/>
</dbReference>
<organism evidence="2 3">
    <name type="scientific">Linum trigynum</name>
    <dbReference type="NCBI Taxonomy" id="586398"/>
    <lineage>
        <taxon>Eukaryota</taxon>
        <taxon>Viridiplantae</taxon>
        <taxon>Streptophyta</taxon>
        <taxon>Embryophyta</taxon>
        <taxon>Tracheophyta</taxon>
        <taxon>Spermatophyta</taxon>
        <taxon>Magnoliopsida</taxon>
        <taxon>eudicotyledons</taxon>
        <taxon>Gunneridae</taxon>
        <taxon>Pentapetalae</taxon>
        <taxon>rosids</taxon>
        <taxon>fabids</taxon>
        <taxon>Malpighiales</taxon>
        <taxon>Linaceae</taxon>
        <taxon>Linum</taxon>
    </lineage>
</organism>
<evidence type="ECO:0000313" key="2">
    <source>
        <dbReference type="EMBL" id="CAL1404505.1"/>
    </source>
</evidence>
<dbReference type="EMBL" id="OZ034820">
    <property type="protein sequence ID" value="CAL1404505.1"/>
    <property type="molecule type" value="Genomic_DNA"/>
</dbReference>
<protein>
    <submittedName>
        <fullName evidence="2">Uncharacterized protein</fullName>
    </submittedName>
</protein>
<accession>A0AAV2G1H4</accession>
<evidence type="ECO:0000313" key="3">
    <source>
        <dbReference type="Proteomes" id="UP001497516"/>
    </source>
</evidence>
<keyword evidence="3" id="KW-1185">Reference proteome</keyword>
<gene>
    <name evidence="2" type="ORF">LTRI10_LOCUS44356</name>
</gene>
<feature type="chain" id="PRO_5043505991" evidence="1">
    <location>
        <begin position="36"/>
        <end position="108"/>
    </location>
</feature>
<proteinExistence type="predicted"/>